<dbReference type="AlphaFoldDB" id="A0A6C0F4U0"/>
<keyword evidence="2" id="KW-0472">Membrane</keyword>
<name>A0A6C0F4U0_9ZZZZ</name>
<evidence type="ECO:0000256" key="1">
    <source>
        <dbReference type="SAM" id="MobiDB-lite"/>
    </source>
</evidence>
<protein>
    <submittedName>
        <fullName evidence="3">Uncharacterized protein</fullName>
    </submittedName>
</protein>
<keyword evidence="2" id="KW-0812">Transmembrane</keyword>
<dbReference type="EMBL" id="MN739023">
    <property type="protein sequence ID" value="QHT35589.1"/>
    <property type="molecule type" value="Genomic_DNA"/>
</dbReference>
<evidence type="ECO:0000313" key="3">
    <source>
        <dbReference type="EMBL" id="QHT35589.1"/>
    </source>
</evidence>
<organism evidence="3">
    <name type="scientific">viral metagenome</name>
    <dbReference type="NCBI Taxonomy" id="1070528"/>
    <lineage>
        <taxon>unclassified sequences</taxon>
        <taxon>metagenomes</taxon>
        <taxon>organismal metagenomes</taxon>
    </lineage>
</organism>
<accession>A0A6C0F4U0</accession>
<keyword evidence="2" id="KW-1133">Transmembrane helix</keyword>
<reference evidence="3" key="1">
    <citation type="journal article" date="2020" name="Nature">
        <title>Giant virus diversity and host interactions through global metagenomics.</title>
        <authorList>
            <person name="Schulz F."/>
            <person name="Roux S."/>
            <person name="Paez-Espino D."/>
            <person name="Jungbluth S."/>
            <person name="Walsh D.A."/>
            <person name="Denef V.J."/>
            <person name="McMahon K.D."/>
            <person name="Konstantinidis K.T."/>
            <person name="Eloe-Fadrosh E.A."/>
            <person name="Kyrpides N.C."/>
            <person name="Woyke T."/>
        </authorList>
    </citation>
    <scope>NUCLEOTIDE SEQUENCE</scope>
    <source>
        <strain evidence="3">GVMAG-M-3300009180-45</strain>
    </source>
</reference>
<evidence type="ECO:0000256" key="2">
    <source>
        <dbReference type="SAM" id="Phobius"/>
    </source>
</evidence>
<proteinExistence type="predicted"/>
<feature type="transmembrane region" description="Helical" evidence="2">
    <location>
        <begin position="214"/>
        <end position="234"/>
    </location>
</feature>
<feature type="region of interest" description="Disordered" evidence="1">
    <location>
        <begin position="267"/>
        <end position="293"/>
    </location>
</feature>
<sequence>MGANLTLPKIPTPAFPVPGGDIGIMSVYQPFPLRIEGQQYDACFQIGEFTMPDGVGVGSSIVILIPLKISGTIGKGGNFINAFASSIPTILGGTPDILTGFPDVQVTGLTSWNVADILQEGRPFYTWTNKDGTRVIVMSEPIGIADGDMTNIKRLPITEPGNAMHEIADNIFYKSAPPLDCAGNPVMCRKPFTIAQPPLALKEQSTRTDQGAKFLGGLAGFLMVLFAVWLALWLTTGPGATFMKSISNGMGGLLAGRKRAAPVPLDVQNEAAGTGLGARGQAGQPAPTPSGRA</sequence>